<organism evidence="5">
    <name type="scientific">Melanaphis sacchari</name>
    <dbReference type="NCBI Taxonomy" id="742174"/>
    <lineage>
        <taxon>Eukaryota</taxon>
        <taxon>Metazoa</taxon>
        <taxon>Ecdysozoa</taxon>
        <taxon>Arthropoda</taxon>
        <taxon>Hexapoda</taxon>
        <taxon>Insecta</taxon>
        <taxon>Pterygota</taxon>
        <taxon>Neoptera</taxon>
        <taxon>Paraneoptera</taxon>
        <taxon>Hemiptera</taxon>
        <taxon>Sternorrhyncha</taxon>
        <taxon>Aphidomorpha</taxon>
        <taxon>Aphidoidea</taxon>
        <taxon>Aphididae</taxon>
        <taxon>Aphidini</taxon>
        <taxon>Melanaphis</taxon>
    </lineage>
</organism>
<dbReference type="GO" id="GO:0008046">
    <property type="term" value="F:axon guidance receptor activity"/>
    <property type="evidence" value="ECO:0007669"/>
    <property type="project" value="TreeGrafter"/>
</dbReference>
<dbReference type="InterPro" id="IPR013783">
    <property type="entry name" value="Ig-like_fold"/>
</dbReference>
<dbReference type="PROSITE" id="PS50835">
    <property type="entry name" value="IG_LIKE"/>
    <property type="match status" value="1"/>
</dbReference>
<dbReference type="PANTHER" id="PTHR45080">
    <property type="entry name" value="CONTACTIN 5"/>
    <property type="match status" value="1"/>
</dbReference>
<dbReference type="PANTHER" id="PTHR45080:SF8">
    <property type="entry name" value="IG-LIKE DOMAIN-CONTAINING PROTEIN"/>
    <property type="match status" value="1"/>
</dbReference>
<dbReference type="GO" id="GO:0050808">
    <property type="term" value="P:synapse organization"/>
    <property type="evidence" value="ECO:0007669"/>
    <property type="project" value="TreeGrafter"/>
</dbReference>
<feature type="domain" description="Ig-like" evidence="4">
    <location>
        <begin position="19"/>
        <end position="111"/>
    </location>
</feature>
<accession>A0A2H8TH53</accession>
<protein>
    <submittedName>
        <fullName evidence="5">Down syndrome cell adhesion molecule-like protein 1</fullName>
    </submittedName>
</protein>
<dbReference type="GO" id="GO:0005886">
    <property type="term" value="C:plasma membrane"/>
    <property type="evidence" value="ECO:0007669"/>
    <property type="project" value="TreeGrafter"/>
</dbReference>
<dbReference type="GO" id="GO:0030424">
    <property type="term" value="C:axon"/>
    <property type="evidence" value="ECO:0007669"/>
    <property type="project" value="TreeGrafter"/>
</dbReference>
<name>A0A2H8TH53_9HEMI</name>
<dbReference type="GO" id="GO:0007156">
    <property type="term" value="P:homophilic cell adhesion via plasma membrane adhesion molecules"/>
    <property type="evidence" value="ECO:0007669"/>
    <property type="project" value="TreeGrafter"/>
</dbReference>
<evidence type="ECO:0000256" key="1">
    <source>
        <dbReference type="ARBA" id="ARBA00022729"/>
    </source>
</evidence>
<evidence type="ECO:0000259" key="4">
    <source>
        <dbReference type="PROSITE" id="PS50835"/>
    </source>
</evidence>
<dbReference type="AlphaFoldDB" id="A0A2H8TH53"/>
<reference evidence="5" key="1">
    <citation type="submission" date="2017-10" db="EMBL/GenBank/DDBJ databases">
        <title>Transcriptome Assembly of Sugarcane Aphid Adults.</title>
        <authorList>
            <person name="Scully E.D."/>
            <person name="Palmer N.A."/>
            <person name="Geib S.M."/>
            <person name="Sarath G."/>
            <person name="Sattler S.E."/>
        </authorList>
    </citation>
    <scope>NUCLEOTIDE SEQUENCE</scope>
    <source>
        <tissue evidence="5">Whole body</tissue>
    </source>
</reference>
<dbReference type="Gene3D" id="2.60.40.10">
    <property type="entry name" value="Immunoglobulins"/>
    <property type="match status" value="1"/>
</dbReference>
<evidence type="ECO:0000313" key="5">
    <source>
        <dbReference type="EMBL" id="MBW13371.1"/>
    </source>
</evidence>
<gene>
    <name evidence="5" type="primary">Dscaml1</name>
</gene>
<dbReference type="InterPro" id="IPR007110">
    <property type="entry name" value="Ig-like_dom"/>
</dbReference>
<dbReference type="InterPro" id="IPR036179">
    <property type="entry name" value="Ig-like_dom_sf"/>
</dbReference>
<dbReference type="SMART" id="SM00408">
    <property type="entry name" value="IGc2"/>
    <property type="match status" value="1"/>
</dbReference>
<dbReference type="SMART" id="SM00409">
    <property type="entry name" value="IG"/>
    <property type="match status" value="1"/>
</dbReference>
<dbReference type="FunFam" id="2.60.40.10:FF:000333">
    <property type="entry name" value="Down syndrome cell adhesion molecule"/>
    <property type="match status" value="1"/>
</dbReference>
<sequence length="138" mass="15281">MVNASILNFLKYKIFSVLPRIRPFEFESAVFAGEPVQLTCFVTKGDKPLRISWYLHSKELTSQTGITTSTMGDRASSLSIASTGLSNAGNYTCVAQNAVGMDSYSAYLEVNGTDLDMVFIQNIFNDLKAFLIIYLELL</sequence>
<dbReference type="InterPro" id="IPR003598">
    <property type="entry name" value="Ig_sub2"/>
</dbReference>
<dbReference type="SUPFAM" id="SSF48726">
    <property type="entry name" value="Immunoglobulin"/>
    <property type="match status" value="1"/>
</dbReference>
<dbReference type="EMBL" id="GFXV01001566">
    <property type="protein sequence ID" value="MBW13371.1"/>
    <property type="molecule type" value="Transcribed_RNA"/>
</dbReference>
<dbReference type="InterPro" id="IPR003599">
    <property type="entry name" value="Ig_sub"/>
</dbReference>
<evidence type="ECO:0000256" key="2">
    <source>
        <dbReference type="ARBA" id="ARBA00023157"/>
    </source>
</evidence>
<dbReference type="GO" id="GO:0043025">
    <property type="term" value="C:neuronal cell body"/>
    <property type="evidence" value="ECO:0007669"/>
    <property type="project" value="TreeGrafter"/>
</dbReference>
<keyword evidence="1" id="KW-0732">Signal</keyword>
<keyword evidence="2" id="KW-1015">Disulfide bond</keyword>
<evidence type="ECO:0000256" key="3">
    <source>
        <dbReference type="ARBA" id="ARBA00023319"/>
    </source>
</evidence>
<proteinExistence type="predicted"/>
<dbReference type="Pfam" id="PF13927">
    <property type="entry name" value="Ig_3"/>
    <property type="match status" value="1"/>
</dbReference>
<dbReference type="InterPro" id="IPR050958">
    <property type="entry name" value="Cell_Adh-Cytoskel_Orgn"/>
</dbReference>
<keyword evidence="3" id="KW-0393">Immunoglobulin domain</keyword>